<name>A0A1R2B715_9CILI</name>
<gene>
    <name evidence="2" type="ORF">SteCoe_28967</name>
</gene>
<dbReference type="OrthoDB" id="6080597at2759"/>
<protein>
    <recommendedName>
        <fullName evidence="1">Glyoxalase/fosfomycin resistance/dioxygenase domain-containing protein</fullName>
    </recommendedName>
</protein>
<proteinExistence type="predicted"/>
<dbReference type="EMBL" id="MPUH01000891">
    <property type="protein sequence ID" value="OMJ72552.1"/>
    <property type="molecule type" value="Genomic_DNA"/>
</dbReference>
<evidence type="ECO:0000313" key="2">
    <source>
        <dbReference type="EMBL" id="OMJ72552.1"/>
    </source>
</evidence>
<dbReference type="InterPro" id="IPR004360">
    <property type="entry name" value="Glyas_Fos-R_dOase_dom"/>
</dbReference>
<feature type="domain" description="Glyoxalase/fosfomycin resistance/dioxygenase" evidence="1">
    <location>
        <begin position="10"/>
        <end position="140"/>
    </location>
</feature>
<evidence type="ECO:0000259" key="1">
    <source>
        <dbReference type="Pfam" id="PF00903"/>
    </source>
</evidence>
<dbReference type="AlphaFoldDB" id="A0A1R2B715"/>
<sequence length="215" mass="24011">MSLGHSLRGVHHIGITVEDMEKSFLFYTEVLGGTPIITGNGFKGPAIHNALLQKEELENSGNVPNLREGQDELDVRFVQFDNVVIELLQYHKSRAEGEPIQAYPAFHTSSSPACVASMHISFYLKDDVNVDNFVTDLENKAHEHGFDKVKFNRISMPGEAEVKKFEVDAPDNPFDGWVLVYCKGPSGEQLEFNQVLRGAKSTFDSSLESRKKSHS</sequence>
<organism evidence="2 3">
    <name type="scientific">Stentor coeruleus</name>
    <dbReference type="NCBI Taxonomy" id="5963"/>
    <lineage>
        <taxon>Eukaryota</taxon>
        <taxon>Sar</taxon>
        <taxon>Alveolata</taxon>
        <taxon>Ciliophora</taxon>
        <taxon>Postciliodesmatophora</taxon>
        <taxon>Heterotrichea</taxon>
        <taxon>Heterotrichida</taxon>
        <taxon>Stentoridae</taxon>
        <taxon>Stentor</taxon>
    </lineage>
</organism>
<dbReference type="Pfam" id="PF00903">
    <property type="entry name" value="Glyoxalase"/>
    <property type="match status" value="1"/>
</dbReference>
<dbReference type="InterPro" id="IPR029068">
    <property type="entry name" value="Glyas_Bleomycin-R_OHBP_Dase"/>
</dbReference>
<comment type="caution">
    <text evidence="2">The sequence shown here is derived from an EMBL/GenBank/DDBJ whole genome shotgun (WGS) entry which is preliminary data.</text>
</comment>
<keyword evidence="3" id="KW-1185">Reference proteome</keyword>
<dbReference type="Gene3D" id="3.10.180.10">
    <property type="entry name" value="2,3-Dihydroxybiphenyl 1,2-Dioxygenase, domain 1"/>
    <property type="match status" value="1"/>
</dbReference>
<evidence type="ECO:0000313" key="3">
    <source>
        <dbReference type="Proteomes" id="UP000187209"/>
    </source>
</evidence>
<reference evidence="2 3" key="1">
    <citation type="submission" date="2016-11" db="EMBL/GenBank/DDBJ databases">
        <title>The macronuclear genome of Stentor coeruleus: a giant cell with tiny introns.</title>
        <authorList>
            <person name="Slabodnick M."/>
            <person name="Ruby J.G."/>
            <person name="Reiff S.B."/>
            <person name="Swart E.C."/>
            <person name="Gosai S."/>
            <person name="Prabakaran S."/>
            <person name="Witkowska E."/>
            <person name="Larue G.E."/>
            <person name="Fisher S."/>
            <person name="Freeman R.M."/>
            <person name="Gunawardena J."/>
            <person name="Chu W."/>
            <person name="Stover N.A."/>
            <person name="Gregory B.D."/>
            <person name="Nowacki M."/>
            <person name="Derisi J."/>
            <person name="Roy S.W."/>
            <person name="Marshall W.F."/>
            <person name="Sood P."/>
        </authorList>
    </citation>
    <scope>NUCLEOTIDE SEQUENCE [LARGE SCALE GENOMIC DNA]</scope>
    <source>
        <strain evidence="2">WM001</strain>
    </source>
</reference>
<dbReference type="Proteomes" id="UP000187209">
    <property type="component" value="Unassembled WGS sequence"/>
</dbReference>
<dbReference type="SUPFAM" id="SSF54593">
    <property type="entry name" value="Glyoxalase/Bleomycin resistance protein/Dihydroxybiphenyl dioxygenase"/>
    <property type="match status" value="1"/>
</dbReference>
<accession>A0A1R2B715</accession>